<reference evidence="1 2" key="1">
    <citation type="submission" date="2022-10" db="EMBL/GenBank/DDBJ databases">
        <title>Defluviimonas sp. nov., isolated from ocean surface water.</title>
        <authorList>
            <person name="He W."/>
            <person name="Wang L."/>
            <person name="Zhang D.-F."/>
        </authorList>
    </citation>
    <scope>NUCLEOTIDE SEQUENCE [LARGE SCALE GENOMIC DNA]</scope>
    <source>
        <strain evidence="1 2">WL0002</strain>
    </source>
</reference>
<organism evidence="1 2">
    <name type="scientific">Albidovulum marisflavi</name>
    <dbReference type="NCBI Taxonomy" id="2984159"/>
    <lineage>
        <taxon>Bacteria</taxon>
        <taxon>Pseudomonadati</taxon>
        <taxon>Pseudomonadota</taxon>
        <taxon>Alphaproteobacteria</taxon>
        <taxon>Rhodobacterales</taxon>
        <taxon>Paracoccaceae</taxon>
        <taxon>Albidovulum</taxon>
    </lineage>
</organism>
<sequence length="657" mass="71640">MIEVIGHGGSPEYEAALKIRSALASYWPGIEDSPAEQDHVKIAANTKLAGYKVSDIDVVIAAKFARGRYFVPKSTLKDKDGRRVAGAKIRVLSLVAAIEVKGHDASGLSISNGGVSVSYKEGSKSATDQNDAQAQALKRYFSDLTRQNPWVYRSVLLTGINELPRDRGRQVPDAGAVAANFDFGGLLCSMVGIHGIGEIGNEYTISSAKPEAMESILSASIFRQVVPSNLDRKKMDRIAARPPEAIEIAGLIGDERVHLRGEGGTGKTVLLAQAAHEAFRSHAKRSLFLTYNHALTADIQRVLALLGVPSSGDCGGVDARTVMSFVYSWLRRLGAIGEDKDFEFDRYGEQCEKALELFENGLLSDEDIALAKSTNFEEFDYDAILIDEAQDWPQAEADLLVRLYGGNTISLADGMSQLVRGKATDWRSSVRDRKGTKKLPLQECLRMKGNLGQFANIVAERAGLNWKIIPNSEAAGGRVIIRDGAFKEMPDLHEELLAKARSDGCEPIDCLYCVPSAGVVTRGNRRVSVLGAAMGERGLSVWDGVDPVARRDFPRSTKENRIVQYESCRGLEGWVVVLDALDDLWAAKYRDALAEPSSLGGAIEPEVRARRAAWTWCLMAMTRPIDTLVITLSDRGSEVSQVLNRIAQAYPDIVEVA</sequence>
<evidence type="ECO:0000313" key="1">
    <source>
        <dbReference type="EMBL" id="MCV2869034.1"/>
    </source>
</evidence>
<keyword evidence="2" id="KW-1185">Reference proteome</keyword>
<evidence type="ECO:0000313" key="2">
    <source>
        <dbReference type="Proteomes" id="UP001652542"/>
    </source>
</evidence>
<dbReference type="Gene3D" id="3.40.50.300">
    <property type="entry name" value="P-loop containing nucleotide triphosphate hydrolases"/>
    <property type="match status" value="1"/>
</dbReference>
<name>A0ABT2ZD39_9RHOB</name>
<protein>
    <recommendedName>
        <fullName evidence="3">DNA helicase</fullName>
    </recommendedName>
</protein>
<proteinExistence type="predicted"/>
<evidence type="ECO:0008006" key="3">
    <source>
        <dbReference type="Google" id="ProtNLM"/>
    </source>
</evidence>
<dbReference type="InterPro" id="IPR027417">
    <property type="entry name" value="P-loop_NTPase"/>
</dbReference>
<dbReference type="RefSeq" id="WP_263734692.1">
    <property type="nucleotide sequence ID" value="NZ_JAOWKY010000002.1"/>
</dbReference>
<accession>A0ABT2ZD39</accession>
<dbReference type="SUPFAM" id="SSF52540">
    <property type="entry name" value="P-loop containing nucleoside triphosphate hydrolases"/>
    <property type="match status" value="1"/>
</dbReference>
<dbReference type="Proteomes" id="UP001652542">
    <property type="component" value="Unassembled WGS sequence"/>
</dbReference>
<gene>
    <name evidence="1" type="ORF">OEW28_10385</name>
</gene>
<dbReference type="EMBL" id="JAOWKY010000002">
    <property type="protein sequence ID" value="MCV2869034.1"/>
    <property type="molecule type" value="Genomic_DNA"/>
</dbReference>
<comment type="caution">
    <text evidence="1">The sequence shown here is derived from an EMBL/GenBank/DDBJ whole genome shotgun (WGS) entry which is preliminary data.</text>
</comment>